<evidence type="ECO:0000256" key="8">
    <source>
        <dbReference type="ARBA" id="ARBA00023163"/>
    </source>
</evidence>
<evidence type="ECO:0000256" key="10">
    <source>
        <dbReference type="SAM" id="MobiDB-lite"/>
    </source>
</evidence>
<evidence type="ECO:0000313" key="12">
    <source>
        <dbReference type="Proteomes" id="UP000694251"/>
    </source>
</evidence>
<evidence type="ECO:0000256" key="7">
    <source>
        <dbReference type="ARBA" id="ARBA00023125"/>
    </source>
</evidence>
<accession>A0A8T2EI89</accession>
<keyword evidence="4" id="KW-0863">Zinc-finger</keyword>
<dbReference type="EMBL" id="JAEFBJ010000004">
    <property type="protein sequence ID" value="KAG7619241.1"/>
    <property type="molecule type" value="Genomic_DNA"/>
</dbReference>
<dbReference type="GO" id="GO:0008270">
    <property type="term" value="F:zinc ion binding"/>
    <property type="evidence" value="ECO:0007669"/>
    <property type="project" value="UniProtKB-KW"/>
</dbReference>
<dbReference type="GO" id="GO:0042790">
    <property type="term" value="P:nucleolar large rRNA transcription by RNA polymerase I"/>
    <property type="evidence" value="ECO:0007669"/>
    <property type="project" value="TreeGrafter"/>
</dbReference>
<gene>
    <name evidence="11" type="ORF">ISN44_As04g001610</name>
</gene>
<dbReference type="InterPro" id="IPR033599">
    <property type="entry name" value="TAF1B/Rrn7"/>
</dbReference>
<sequence length="208" mass="24060">MKRIFCSYLLHGENDIFAGLEEASADDTYTDNMWNSYMKDEGFERFGIPSKRGRDWEDNDLSLNQLSMKPCSSRSRKSETGSMDCDEPSLEGVASPDNHNHGEKAIRRLITDMGDNLFQYIPPRVKVKRLDYLQYVRKNDDGALIYAAHADYYILLRVCAMVAEIDARNMHRSVLSFERRLAWIEKKIDHVLHLTPLSVPFRDTKTFG</sequence>
<keyword evidence="9" id="KW-0539">Nucleus</keyword>
<keyword evidence="8" id="KW-0804">Transcription</keyword>
<evidence type="ECO:0000256" key="5">
    <source>
        <dbReference type="ARBA" id="ARBA00022833"/>
    </source>
</evidence>
<evidence type="ECO:0000256" key="3">
    <source>
        <dbReference type="ARBA" id="ARBA00022723"/>
    </source>
</evidence>
<reference evidence="11 12" key="1">
    <citation type="submission" date="2020-12" db="EMBL/GenBank/DDBJ databases">
        <title>Concerted genomic and epigenomic changes stabilize Arabidopsis allopolyploids.</title>
        <authorList>
            <person name="Chen Z."/>
        </authorList>
    </citation>
    <scope>NUCLEOTIDE SEQUENCE [LARGE SCALE GENOMIC DNA]</scope>
    <source>
        <strain evidence="11">As9502</strain>
        <tissue evidence="11">Leaf</tissue>
    </source>
</reference>
<evidence type="ECO:0000256" key="9">
    <source>
        <dbReference type="ARBA" id="ARBA00023242"/>
    </source>
</evidence>
<name>A0A8T2EI89_ARASU</name>
<dbReference type="AlphaFoldDB" id="A0A8T2EI89"/>
<feature type="region of interest" description="Disordered" evidence="10">
    <location>
        <begin position="67"/>
        <end position="100"/>
    </location>
</feature>
<keyword evidence="7" id="KW-0238">DNA-binding</keyword>
<evidence type="ECO:0000256" key="2">
    <source>
        <dbReference type="ARBA" id="ARBA00006899"/>
    </source>
</evidence>
<keyword evidence="5" id="KW-0862">Zinc</keyword>
<evidence type="ECO:0000313" key="11">
    <source>
        <dbReference type="EMBL" id="KAG7619241.1"/>
    </source>
</evidence>
<dbReference type="GO" id="GO:0070860">
    <property type="term" value="C:RNA polymerase I core factor complex"/>
    <property type="evidence" value="ECO:0007669"/>
    <property type="project" value="InterPro"/>
</dbReference>
<keyword evidence="12" id="KW-1185">Reference proteome</keyword>
<keyword evidence="6" id="KW-0805">Transcription regulation</keyword>
<dbReference type="Proteomes" id="UP000694251">
    <property type="component" value="Chromosome 4"/>
</dbReference>
<dbReference type="GO" id="GO:0001164">
    <property type="term" value="F:RNA polymerase I core promoter sequence-specific DNA binding"/>
    <property type="evidence" value="ECO:0007669"/>
    <property type="project" value="InterPro"/>
</dbReference>
<organism evidence="11 12">
    <name type="scientific">Arabidopsis suecica</name>
    <name type="common">Swedish thale-cress</name>
    <name type="synonym">Cardaminopsis suecica</name>
    <dbReference type="NCBI Taxonomy" id="45249"/>
    <lineage>
        <taxon>Eukaryota</taxon>
        <taxon>Viridiplantae</taxon>
        <taxon>Streptophyta</taxon>
        <taxon>Embryophyta</taxon>
        <taxon>Tracheophyta</taxon>
        <taxon>Spermatophyta</taxon>
        <taxon>Magnoliopsida</taxon>
        <taxon>eudicotyledons</taxon>
        <taxon>Gunneridae</taxon>
        <taxon>Pentapetalae</taxon>
        <taxon>rosids</taxon>
        <taxon>malvids</taxon>
        <taxon>Brassicales</taxon>
        <taxon>Brassicaceae</taxon>
        <taxon>Camelineae</taxon>
        <taxon>Arabidopsis</taxon>
    </lineage>
</organism>
<comment type="caution">
    <text evidence="11">The sequence shown here is derived from an EMBL/GenBank/DDBJ whole genome shotgun (WGS) entry which is preliminary data.</text>
</comment>
<comment type="similarity">
    <text evidence="2">Belongs to the RRN7/TAF1B family.</text>
</comment>
<evidence type="ECO:0000256" key="1">
    <source>
        <dbReference type="ARBA" id="ARBA00004604"/>
    </source>
</evidence>
<proteinExistence type="inferred from homology"/>
<comment type="subcellular location">
    <subcellularLocation>
        <location evidence="1">Nucleus</location>
        <location evidence="1">Nucleolus</location>
    </subcellularLocation>
</comment>
<keyword evidence="3" id="KW-0479">Metal-binding</keyword>
<dbReference type="PANTHER" id="PTHR31576">
    <property type="entry name" value="TATA BOX-BINDING PROTEIN-ASSOCIATED FACTOR RNA POLYMERASE I SUBUNIT B"/>
    <property type="match status" value="1"/>
</dbReference>
<evidence type="ECO:0000256" key="4">
    <source>
        <dbReference type="ARBA" id="ARBA00022771"/>
    </source>
</evidence>
<dbReference type="OrthoDB" id="1415603at2759"/>
<protein>
    <submittedName>
        <fullName evidence="11">Uncharacterized protein</fullName>
    </submittedName>
</protein>
<evidence type="ECO:0000256" key="6">
    <source>
        <dbReference type="ARBA" id="ARBA00023015"/>
    </source>
</evidence>
<dbReference type="PANTHER" id="PTHR31576:SF2">
    <property type="entry name" value="TATA BOX-BINDING PROTEIN-ASSOCIATED FACTOR RNA POLYMERASE I SUBUNIT B"/>
    <property type="match status" value="1"/>
</dbReference>